<keyword evidence="2" id="KW-0812">Transmembrane</keyword>
<gene>
    <name evidence="3" type="ORF">SAMN05216195_101742</name>
</gene>
<evidence type="ECO:0000256" key="2">
    <source>
        <dbReference type="SAM" id="Phobius"/>
    </source>
</evidence>
<sequence>MTTPANFPRSGPLRRRIPIHGDPSLIAGHSPWSTGIYYFVLLAAMGVDLVTFHQVLLPALDESEEMLWVVVTGFTVICIAMSHTFGQQAKKAVSTRHAAGSRTTAWVNLLAWVALGAAAFAFRWEYSSLDIGTAFVVDGVEQTGMSDAALHEQHLAAWLFLALYVSTGVVSGGAGFLRHQPEVSRYNRALSLRTKAAAKHSRLESNLHGSTKLAATVDKARLEHAQAWESLQVRCIAAADRVKREIQLKLLDKNTGQETELPPAPRRPDLPPRSPGNPESPDEEDELR</sequence>
<protein>
    <submittedName>
        <fullName evidence="3">Uncharacterized protein</fullName>
    </submittedName>
</protein>
<accession>A0A1H9CD93</accession>
<keyword evidence="2" id="KW-0472">Membrane</keyword>
<evidence type="ECO:0000313" key="4">
    <source>
        <dbReference type="Proteomes" id="UP000199028"/>
    </source>
</evidence>
<dbReference type="RefSeq" id="WP_170176406.1">
    <property type="nucleotide sequence ID" value="NZ_FOFT01000001.1"/>
</dbReference>
<feature type="transmembrane region" description="Helical" evidence="2">
    <location>
        <begin position="66"/>
        <end position="85"/>
    </location>
</feature>
<feature type="transmembrane region" description="Helical" evidence="2">
    <location>
        <begin position="105"/>
        <end position="124"/>
    </location>
</feature>
<dbReference type="Proteomes" id="UP000199028">
    <property type="component" value="Unassembled WGS sequence"/>
</dbReference>
<name>A0A1H9CD93_9PSEU</name>
<reference evidence="4" key="1">
    <citation type="submission" date="2016-10" db="EMBL/GenBank/DDBJ databases">
        <authorList>
            <person name="Varghese N."/>
            <person name="Submissions S."/>
        </authorList>
    </citation>
    <scope>NUCLEOTIDE SEQUENCE [LARGE SCALE GENOMIC DNA]</scope>
    <source>
        <strain evidence="4">CGMCC 4.578</strain>
    </source>
</reference>
<organism evidence="3 4">
    <name type="scientific">Lentzea flaviverrucosa</name>
    <dbReference type="NCBI Taxonomy" id="200379"/>
    <lineage>
        <taxon>Bacteria</taxon>
        <taxon>Bacillati</taxon>
        <taxon>Actinomycetota</taxon>
        <taxon>Actinomycetes</taxon>
        <taxon>Pseudonocardiales</taxon>
        <taxon>Pseudonocardiaceae</taxon>
        <taxon>Lentzea</taxon>
    </lineage>
</organism>
<keyword evidence="4" id="KW-1185">Reference proteome</keyword>
<proteinExistence type="predicted"/>
<feature type="transmembrane region" description="Helical" evidence="2">
    <location>
        <begin position="155"/>
        <end position="177"/>
    </location>
</feature>
<evidence type="ECO:0000256" key="1">
    <source>
        <dbReference type="SAM" id="MobiDB-lite"/>
    </source>
</evidence>
<dbReference type="EMBL" id="FOFT01000001">
    <property type="protein sequence ID" value="SEP98743.1"/>
    <property type="molecule type" value="Genomic_DNA"/>
</dbReference>
<feature type="transmembrane region" description="Helical" evidence="2">
    <location>
        <begin position="36"/>
        <end position="60"/>
    </location>
</feature>
<evidence type="ECO:0000313" key="3">
    <source>
        <dbReference type="EMBL" id="SEP98743.1"/>
    </source>
</evidence>
<feature type="region of interest" description="Disordered" evidence="1">
    <location>
        <begin position="251"/>
        <end position="288"/>
    </location>
</feature>
<dbReference type="AlphaFoldDB" id="A0A1H9CD93"/>
<keyword evidence="2" id="KW-1133">Transmembrane helix</keyword>